<accession>A0A1G9N7C5</accession>
<evidence type="ECO:0000313" key="3">
    <source>
        <dbReference type="Proteomes" id="UP000199382"/>
    </source>
</evidence>
<dbReference type="EMBL" id="FNEK01000118">
    <property type="protein sequence ID" value="SDL82273.1"/>
    <property type="molecule type" value="Genomic_DNA"/>
</dbReference>
<protein>
    <submittedName>
        <fullName evidence="2">Glycosyl transferase family 2</fullName>
    </submittedName>
</protein>
<dbReference type="OrthoDB" id="5291101at2"/>
<dbReference type="AlphaFoldDB" id="A0A1G9N7C5"/>
<evidence type="ECO:0000313" key="2">
    <source>
        <dbReference type="EMBL" id="SDL82273.1"/>
    </source>
</evidence>
<keyword evidence="2" id="KW-0808">Transferase</keyword>
<sequence length="277" mass="31049">DGSTDGSLDEIKRFDGRVTWLTGPNRGGCAARNTGVKLSTGNFLQFLDADDILPSDKIARQISVLSKAPRRSVAICPWQVLHDDGRCDPPDPRDYWKNYDEGIDFLLAMWLRGGFFPPHPWLVPRALAETCGPWNTNLAADQDGEYFGRLLTVSGPVLYCSDTSVQYRSPPAGAVSLDRSRRAGESRVRAFETVAEHILTIRDDRAARRACLSRIRTTAYALREFDDIITRADAWERRLSLFDFSPTLPPATRLLVGLLGIRRGLHTRELLKRLTGH</sequence>
<dbReference type="Pfam" id="PF00535">
    <property type="entry name" value="Glycos_transf_2"/>
    <property type="match status" value="1"/>
</dbReference>
<name>A0A1G9N7C5_9RHOB</name>
<dbReference type="InterPro" id="IPR001173">
    <property type="entry name" value="Glyco_trans_2-like"/>
</dbReference>
<dbReference type="Gene3D" id="3.90.550.10">
    <property type="entry name" value="Spore Coat Polysaccharide Biosynthesis Protein SpsA, Chain A"/>
    <property type="match status" value="1"/>
</dbReference>
<dbReference type="PANTHER" id="PTHR22916:SF3">
    <property type="entry name" value="UDP-GLCNAC:BETAGAL BETA-1,3-N-ACETYLGLUCOSAMINYLTRANSFERASE-LIKE PROTEIN 1"/>
    <property type="match status" value="1"/>
</dbReference>
<reference evidence="2 3" key="1">
    <citation type="submission" date="2016-10" db="EMBL/GenBank/DDBJ databases">
        <authorList>
            <person name="de Groot N.N."/>
        </authorList>
    </citation>
    <scope>NUCLEOTIDE SEQUENCE [LARGE SCALE GENOMIC DNA]</scope>
    <source>
        <strain evidence="2 3">DSM 25294</strain>
    </source>
</reference>
<dbReference type="Proteomes" id="UP000199382">
    <property type="component" value="Unassembled WGS sequence"/>
</dbReference>
<dbReference type="InterPro" id="IPR029044">
    <property type="entry name" value="Nucleotide-diphossugar_trans"/>
</dbReference>
<proteinExistence type="predicted"/>
<dbReference type="PANTHER" id="PTHR22916">
    <property type="entry name" value="GLYCOSYLTRANSFERASE"/>
    <property type="match status" value="1"/>
</dbReference>
<dbReference type="SUPFAM" id="SSF53448">
    <property type="entry name" value="Nucleotide-diphospho-sugar transferases"/>
    <property type="match status" value="1"/>
</dbReference>
<dbReference type="RefSeq" id="WP_093164570.1">
    <property type="nucleotide sequence ID" value="NZ_FNEK01000118.1"/>
</dbReference>
<keyword evidence="3" id="KW-1185">Reference proteome</keyword>
<organism evidence="2 3">
    <name type="scientific">Aliiruegeria lutimaris</name>
    <dbReference type="NCBI Taxonomy" id="571298"/>
    <lineage>
        <taxon>Bacteria</taxon>
        <taxon>Pseudomonadati</taxon>
        <taxon>Pseudomonadota</taxon>
        <taxon>Alphaproteobacteria</taxon>
        <taxon>Rhodobacterales</taxon>
        <taxon>Roseobacteraceae</taxon>
        <taxon>Aliiruegeria</taxon>
    </lineage>
</organism>
<feature type="domain" description="Glycosyltransferase 2-like" evidence="1">
    <location>
        <begin position="1"/>
        <end position="91"/>
    </location>
</feature>
<feature type="non-terminal residue" evidence="2">
    <location>
        <position position="1"/>
    </location>
</feature>
<gene>
    <name evidence="2" type="ORF">SAMN04488026_11189</name>
</gene>
<evidence type="ECO:0000259" key="1">
    <source>
        <dbReference type="Pfam" id="PF00535"/>
    </source>
</evidence>
<dbReference type="STRING" id="571298.SAMN04488026_11189"/>
<dbReference type="GO" id="GO:0016758">
    <property type="term" value="F:hexosyltransferase activity"/>
    <property type="evidence" value="ECO:0007669"/>
    <property type="project" value="UniProtKB-ARBA"/>
</dbReference>